<dbReference type="AlphaFoldDB" id="Q2QYC4"/>
<dbReference type="EMBL" id="DP000011">
    <property type="protein sequence ID" value="ABA96297.1"/>
    <property type="molecule type" value="Genomic_DNA"/>
</dbReference>
<organism evidence="1">
    <name type="scientific">Oryza sativa subsp. japonica</name>
    <name type="common">Rice</name>
    <dbReference type="NCBI Taxonomy" id="39947"/>
    <lineage>
        <taxon>Eukaryota</taxon>
        <taxon>Viridiplantae</taxon>
        <taxon>Streptophyta</taxon>
        <taxon>Embryophyta</taxon>
        <taxon>Tracheophyta</taxon>
        <taxon>Spermatophyta</taxon>
        <taxon>Magnoliopsida</taxon>
        <taxon>Liliopsida</taxon>
        <taxon>Poales</taxon>
        <taxon>Poaceae</taxon>
        <taxon>BOP clade</taxon>
        <taxon>Oryzoideae</taxon>
        <taxon>Oryzeae</taxon>
        <taxon>Oryzinae</taxon>
        <taxon>Oryza</taxon>
        <taxon>Oryza sativa</taxon>
    </lineage>
</organism>
<evidence type="ECO:0000313" key="1">
    <source>
        <dbReference type="EMBL" id="ABA96297.1"/>
    </source>
</evidence>
<protein>
    <submittedName>
        <fullName evidence="1">Uncharacterized protein</fullName>
    </submittedName>
</protein>
<gene>
    <name evidence="1" type="ordered locus">LOC_Os12g03120</name>
</gene>
<proteinExistence type="predicted"/>
<accession>Q2QYC4</accession>
<reference evidence="1" key="1">
    <citation type="journal article" date="2005" name="BMC Biol.">
        <title>The sequence of rice chromosomes 11 and 12, rich in disease resistance genes and recent gene duplications.</title>
        <authorList>
            <consortium name="The rice chromosomes 11 and 12 sequencing consortia"/>
        </authorList>
    </citation>
    <scope>NUCLEOTIDE SEQUENCE [LARGE SCALE GENOMIC DNA]</scope>
</reference>
<reference evidence="1" key="2">
    <citation type="submission" date="2005-04" db="EMBL/GenBank/DDBJ databases">
        <authorList>
            <person name="Buell C.R."/>
            <person name="Wing R.A."/>
            <person name="McCombie W.A."/>
            <person name="Ouyang S."/>
        </authorList>
    </citation>
    <scope>NUCLEOTIDE SEQUENCE</scope>
</reference>
<reference evidence="1" key="3">
    <citation type="submission" date="2006-01" db="EMBL/GenBank/DDBJ databases">
        <authorList>
            <person name="Buell R."/>
        </authorList>
    </citation>
    <scope>NUCLEOTIDE SEQUENCE</scope>
</reference>
<sequence length="82" mass="9313">MATRVSLTAGYRGYRAYRGVFHGYRVVTPVPAVWETLMASCCFGWSTFMSMHGIAFNIGFLLKWISLESLSQLNVYSLSYPF</sequence>
<name>Q2QYC4_ORYSJ</name>